<dbReference type="GO" id="GO:0016787">
    <property type="term" value="F:hydrolase activity"/>
    <property type="evidence" value="ECO:0007669"/>
    <property type="project" value="UniProtKB-KW"/>
</dbReference>
<dbReference type="Gene3D" id="2.60.120.260">
    <property type="entry name" value="Galactose-binding domain-like"/>
    <property type="match status" value="1"/>
</dbReference>
<dbReference type="InterPro" id="IPR013736">
    <property type="entry name" value="Xaa-Pro_dipept_C"/>
</dbReference>
<dbReference type="NCBIfam" id="TIGR00976">
    <property type="entry name" value="CocE_NonD"/>
    <property type="match status" value="1"/>
</dbReference>
<keyword evidence="1 3" id="KW-0378">Hydrolase</keyword>
<dbReference type="InterPro" id="IPR005674">
    <property type="entry name" value="CocE/Ser_esterase"/>
</dbReference>
<dbReference type="Gene3D" id="3.40.50.1820">
    <property type="entry name" value="alpha/beta hydrolase"/>
    <property type="match status" value="1"/>
</dbReference>
<evidence type="ECO:0000256" key="1">
    <source>
        <dbReference type="ARBA" id="ARBA00022801"/>
    </source>
</evidence>
<dbReference type="InterPro" id="IPR029058">
    <property type="entry name" value="AB_hydrolase_fold"/>
</dbReference>
<evidence type="ECO:0000313" key="3">
    <source>
        <dbReference type="EMBL" id="MDT0486334.1"/>
    </source>
</evidence>
<dbReference type="SUPFAM" id="SSF49785">
    <property type="entry name" value="Galactose-binding domain-like"/>
    <property type="match status" value="1"/>
</dbReference>
<dbReference type="RefSeq" id="WP_311719088.1">
    <property type="nucleotide sequence ID" value="NZ_JAVREZ010000020.1"/>
</dbReference>
<organism evidence="3 4">
    <name type="scientific">Streptomyces doebereineriae</name>
    <dbReference type="NCBI Taxonomy" id="3075528"/>
    <lineage>
        <taxon>Bacteria</taxon>
        <taxon>Bacillati</taxon>
        <taxon>Actinomycetota</taxon>
        <taxon>Actinomycetes</taxon>
        <taxon>Kitasatosporales</taxon>
        <taxon>Streptomycetaceae</taxon>
        <taxon>Streptomyces</taxon>
    </lineage>
</organism>
<keyword evidence="4" id="KW-1185">Reference proteome</keyword>
<gene>
    <name evidence="3" type="ORF">RNB18_40345</name>
</gene>
<dbReference type="Pfam" id="PF08530">
    <property type="entry name" value="PepX_C"/>
    <property type="match status" value="1"/>
</dbReference>
<reference evidence="4" key="1">
    <citation type="submission" date="2023-07" db="EMBL/GenBank/DDBJ databases">
        <title>30 novel species of actinomycetes from the DSMZ collection.</title>
        <authorList>
            <person name="Nouioui I."/>
        </authorList>
    </citation>
    <scope>NUCLEOTIDE SEQUENCE [LARGE SCALE GENOMIC DNA]</scope>
    <source>
        <strain evidence="4">DSM 41640</strain>
    </source>
</reference>
<dbReference type="EMBL" id="JAVREZ010000020">
    <property type="protein sequence ID" value="MDT0486334.1"/>
    <property type="molecule type" value="Genomic_DNA"/>
</dbReference>
<protein>
    <submittedName>
        <fullName evidence="3">CocE/NonD family hydrolase</fullName>
    </submittedName>
</protein>
<proteinExistence type="predicted"/>
<feature type="domain" description="Xaa-Pro dipeptidyl-peptidase C-terminal" evidence="2">
    <location>
        <begin position="341"/>
        <end position="620"/>
    </location>
</feature>
<evidence type="ECO:0000259" key="2">
    <source>
        <dbReference type="SMART" id="SM00939"/>
    </source>
</evidence>
<evidence type="ECO:0000313" key="4">
    <source>
        <dbReference type="Proteomes" id="UP001183824"/>
    </source>
</evidence>
<dbReference type="SUPFAM" id="SSF53474">
    <property type="entry name" value="alpha/beta-Hydrolases"/>
    <property type="match status" value="1"/>
</dbReference>
<dbReference type="InterPro" id="IPR000383">
    <property type="entry name" value="Xaa-Pro-like_dom"/>
</dbReference>
<comment type="caution">
    <text evidence="3">The sequence shown here is derived from an EMBL/GenBank/DDBJ whole genome shotgun (WGS) entry which is preliminary data.</text>
</comment>
<dbReference type="SMART" id="SM00939">
    <property type="entry name" value="PepX_C"/>
    <property type="match status" value="1"/>
</dbReference>
<sequence>MPVTDDEWQRVPLPGGRACWRRVLRTSVRDGVQLVADVYADRPDPGPGPVVLERTPYGRRAARTSDGALGGENPPAPETVAEVFTRGGYRIVRQDCRGRGDSEGTFVKYLNEATDGYDTVEWIAGQPWCDGRVATMGVSYSAHAQAALASLGAPHLAAMFLDSGGFASAYEAGTRMGGAFELKQATWAFHRAKVSETVRTDPVLRASLESEDLQAWFTRMPWRRGASPLRFVPEYEDYLLEQWENGTFGPYWQQPGIYARGFYDDFPDVPSLHMSSWYDPYVRTATENFRELGRKKHSPAYLVLGPWTHGGRSHSFAGDVDFGPQARLDGSLAEHYAAMRLSWFDAHLGPDGMAEPPPAVRYFLMGGGSGRRTAEGRLDHGGRWHTATSWPPEESANLTLVLGSAGTLATACDTCDAQGAFLEYDFDPRDPVPTLGGQVTSGEPVMSGGAFHQHPDDRFFGVTEPHLPLDSRPDVLVFQTPPLTGDLAVVGPVAVHLTVSSTARDTDFTVKLVDVHPPSEDYPQGFAMNLTDGILRCRYRNSFSEPEPMTPGETYEITVEAPDTANLFLAGHRLRLDVSSSNFPRFDVNSNTGGTDVGERRKVVATNRVHTGGRSWLTLSVLRPKPEGRPA</sequence>
<dbReference type="PANTHER" id="PTHR43056">
    <property type="entry name" value="PEPTIDASE S9 PROLYL OLIGOPEPTIDASE"/>
    <property type="match status" value="1"/>
</dbReference>
<dbReference type="InterPro" id="IPR050585">
    <property type="entry name" value="Xaa-Pro_dipeptidyl-ppase/CocE"/>
</dbReference>
<dbReference type="Pfam" id="PF02129">
    <property type="entry name" value="Peptidase_S15"/>
    <property type="match status" value="1"/>
</dbReference>
<dbReference type="InterPro" id="IPR008979">
    <property type="entry name" value="Galactose-bd-like_sf"/>
</dbReference>
<dbReference type="Proteomes" id="UP001183824">
    <property type="component" value="Unassembled WGS sequence"/>
</dbReference>
<name>A0ABU2VL52_9ACTN</name>
<dbReference type="PANTHER" id="PTHR43056:SF10">
    <property type="entry name" value="COCE_NOND FAMILY, PUTATIVE (AFU_ORTHOLOGUE AFUA_7G00600)-RELATED"/>
    <property type="match status" value="1"/>
</dbReference>
<dbReference type="Gene3D" id="1.10.3020.10">
    <property type="entry name" value="alpha-amino acid ester hydrolase ( Helical cap domain)"/>
    <property type="match status" value="1"/>
</dbReference>
<accession>A0ABU2VL52</accession>